<dbReference type="SMART" id="SM00530">
    <property type="entry name" value="HTH_XRE"/>
    <property type="match status" value="1"/>
</dbReference>
<dbReference type="Gene3D" id="1.10.260.40">
    <property type="entry name" value="lambda repressor-like DNA-binding domains"/>
    <property type="match status" value="1"/>
</dbReference>
<gene>
    <name evidence="2" type="ORF">ALO52_101322</name>
</gene>
<accession>A0A0P9YA81</accession>
<dbReference type="SUPFAM" id="SSF47413">
    <property type="entry name" value="lambda repressor-like DNA-binding domains"/>
    <property type="match status" value="1"/>
</dbReference>
<dbReference type="GeneID" id="47762268"/>
<dbReference type="Pfam" id="PF01381">
    <property type="entry name" value="HTH_3"/>
    <property type="match status" value="1"/>
</dbReference>
<dbReference type="RefSeq" id="WP_029242333.1">
    <property type="nucleotide sequence ID" value="NZ_LJRC01000186.1"/>
</dbReference>
<sequence length="78" mass="8732">MDLAIKLKAIRRTEGVTQSEFCERVGISLSTYKKYEASMFEMGYGALCKVSNHPDFKKYTLWLMTGETAPDCGQVGAE</sequence>
<protein>
    <recommendedName>
        <fullName evidence="1">HTH cro/C1-type domain-containing protein</fullName>
    </recommendedName>
</protein>
<dbReference type="PATRIC" id="fig|251707.3.peg.3026"/>
<dbReference type="InterPro" id="IPR001387">
    <property type="entry name" value="Cro/C1-type_HTH"/>
</dbReference>
<dbReference type="CDD" id="cd00093">
    <property type="entry name" value="HTH_XRE"/>
    <property type="match status" value="1"/>
</dbReference>
<dbReference type="EMBL" id="LJRC01000186">
    <property type="protein sequence ID" value="KPY34478.1"/>
    <property type="molecule type" value="Genomic_DNA"/>
</dbReference>
<dbReference type="AlphaFoldDB" id="A0A0P9YA81"/>
<evidence type="ECO:0000313" key="3">
    <source>
        <dbReference type="Proteomes" id="UP000050562"/>
    </source>
</evidence>
<name>A0A0P9YA81_9PSED</name>
<dbReference type="PROSITE" id="PS50943">
    <property type="entry name" value="HTH_CROC1"/>
    <property type="match status" value="1"/>
</dbReference>
<dbReference type="GO" id="GO:0003677">
    <property type="term" value="F:DNA binding"/>
    <property type="evidence" value="ECO:0007669"/>
    <property type="project" value="InterPro"/>
</dbReference>
<organism evidence="2 3">
    <name type="scientific">Pseudomonas syringae pv. primulae</name>
    <dbReference type="NCBI Taxonomy" id="251707"/>
    <lineage>
        <taxon>Bacteria</taxon>
        <taxon>Pseudomonadati</taxon>
        <taxon>Pseudomonadota</taxon>
        <taxon>Gammaproteobacteria</taxon>
        <taxon>Pseudomonadales</taxon>
        <taxon>Pseudomonadaceae</taxon>
        <taxon>Pseudomonas</taxon>
    </lineage>
</organism>
<dbReference type="Proteomes" id="UP000050562">
    <property type="component" value="Unassembled WGS sequence"/>
</dbReference>
<dbReference type="InterPro" id="IPR010982">
    <property type="entry name" value="Lambda_DNA-bd_dom_sf"/>
</dbReference>
<feature type="domain" description="HTH cro/C1-type" evidence="1">
    <location>
        <begin position="7"/>
        <end position="36"/>
    </location>
</feature>
<comment type="caution">
    <text evidence="2">The sequence shown here is derived from an EMBL/GenBank/DDBJ whole genome shotgun (WGS) entry which is preliminary data.</text>
</comment>
<proteinExistence type="predicted"/>
<evidence type="ECO:0000313" key="2">
    <source>
        <dbReference type="EMBL" id="KPY34478.1"/>
    </source>
</evidence>
<reference evidence="2 3" key="1">
    <citation type="submission" date="2015-09" db="EMBL/GenBank/DDBJ databases">
        <title>Genome announcement of multiple Pseudomonas syringae strains.</title>
        <authorList>
            <person name="Thakur S."/>
            <person name="Wang P.W."/>
            <person name="Gong Y."/>
            <person name="Weir B.S."/>
            <person name="Guttman D.S."/>
        </authorList>
    </citation>
    <scope>NUCLEOTIDE SEQUENCE [LARGE SCALE GENOMIC DNA]</scope>
    <source>
        <strain evidence="2 3">ICMP3956</strain>
    </source>
</reference>
<evidence type="ECO:0000259" key="1">
    <source>
        <dbReference type="PROSITE" id="PS50943"/>
    </source>
</evidence>